<name>A0A3B0X809_9ZZZZ</name>
<organism evidence="1">
    <name type="scientific">hydrothermal vent metagenome</name>
    <dbReference type="NCBI Taxonomy" id="652676"/>
    <lineage>
        <taxon>unclassified sequences</taxon>
        <taxon>metagenomes</taxon>
        <taxon>ecological metagenomes</taxon>
    </lineage>
</organism>
<evidence type="ECO:0000313" key="1">
    <source>
        <dbReference type="EMBL" id="VAW59067.1"/>
    </source>
</evidence>
<dbReference type="AlphaFoldDB" id="A0A3B0X809"/>
<proteinExistence type="predicted"/>
<feature type="non-terminal residue" evidence="1">
    <location>
        <position position="57"/>
    </location>
</feature>
<protein>
    <submittedName>
        <fullName evidence="1">Uncharacterized protein</fullName>
    </submittedName>
</protein>
<sequence length="57" mass="6354">MFKLQNTLNALSALSTSPSDNDNFKRVFKAELAELKHSLLPLQQGLSQSSYVSDEKI</sequence>
<dbReference type="EMBL" id="UOFH01000052">
    <property type="protein sequence ID" value="VAW59067.1"/>
    <property type="molecule type" value="Genomic_DNA"/>
</dbReference>
<accession>A0A3B0X809</accession>
<reference evidence="1" key="1">
    <citation type="submission" date="2018-06" db="EMBL/GenBank/DDBJ databases">
        <authorList>
            <person name="Zhirakovskaya E."/>
        </authorList>
    </citation>
    <scope>NUCLEOTIDE SEQUENCE</scope>
</reference>
<gene>
    <name evidence="1" type="ORF">MNBD_GAMMA08-246</name>
</gene>